<proteinExistence type="predicted"/>
<dbReference type="Proteomes" id="UP000282613">
    <property type="component" value="Unassembled WGS sequence"/>
</dbReference>
<feature type="disulfide bond" evidence="9">
    <location>
        <begin position="351"/>
        <end position="362"/>
    </location>
</feature>
<dbReference type="STRING" id="60517.A0A0R3WDX6"/>
<dbReference type="Pfam" id="PF17771">
    <property type="entry name" value="ADAMTS_CR_2"/>
    <property type="match status" value="1"/>
</dbReference>
<dbReference type="Pfam" id="PF00090">
    <property type="entry name" value="TSP_1"/>
    <property type="match status" value="1"/>
</dbReference>
<dbReference type="FunFam" id="2.20.100.10:FF:000006">
    <property type="entry name" value="A disintegrin and metalloproteinase with thrombospondin motifs 1"/>
    <property type="match status" value="1"/>
</dbReference>
<dbReference type="InterPro" id="IPR050439">
    <property type="entry name" value="ADAMTS_ADAMTS-like"/>
</dbReference>
<evidence type="ECO:0000256" key="3">
    <source>
        <dbReference type="ARBA" id="ARBA00022723"/>
    </source>
</evidence>
<dbReference type="InterPro" id="IPR036383">
    <property type="entry name" value="TSP1_rpt_sf"/>
</dbReference>
<keyword evidence="2" id="KW-0964">Secreted</keyword>
<dbReference type="SUPFAM" id="SSF82895">
    <property type="entry name" value="TSP-1 type 1 repeat"/>
    <property type="match status" value="1"/>
</dbReference>
<evidence type="ECO:0000256" key="2">
    <source>
        <dbReference type="ARBA" id="ARBA00022525"/>
    </source>
</evidence>
<dbReference type="InterPro" id="IPR045371">
    <property type="entry name" value="ADAMTS_CR_3"/>
</dbReference>
<dbReference type="Pfam" id="PF19236">
    <property type="entry name" value="ADAMTS_CR_3"/>
    <property type="match status" value="1"/>
</dbReference>
<feature type="disulfide bond" evidence="9">
    <location>
        <begin position="306"/>
        <end position="330"/>
    </location>
</feature>
<feature type="region of interest" description="Disordered" evidence="10">
    <location>
        <begin position="702"/>
        <end position="735"/>
    </location>
</feature>
<evidence type="ECO:0000256" key="6">
    <source>
        <dbReference type="ARBA" id="ARBA00023157"/>
    </source>
</evidence>
<keyword evidence="14" id="KW-1185">Reference proteome</keyword>
<evidence type="ECO:0000256" key="7">
    <source>
        <dbReference type="ARBA" id="ARBA00023180"/>
    </source>
</evidence>
<dbReference type="SMART" id="SM00209">
    <property type="entry name" value="TSP1"/>
    <property type="match status" value="1"/>
</dbReference>
<keyword evidence="4" id="KW-0378">Hydrolase</keyword>
<dbReference type="GO" id="GO:0030198">
    <property type="term" value="P:extracellular matrix organization"/>
    <property type="evidence" value="ECO:0007669"/>
    <property type="project" value="InterPro"/>
</dbReference>
<dbReference type="OrthoDB" id="10035764at2759"/>
<feature type="domain" description="ADAMTS cysteine-rich" evidence="11">
    <location>
        <begin position="296"/>
        <end position="363"/>
    </location>
</feature>
<dbReference type="GO" id="GO:0004222">
    <property type="term" value="F:metalloendopeptidase activity"/>
    <property type="evidence" value="ECO:0007669"/>
    <property type="project" value="TreeGrafter"/>
</dbReference>
<dbReference type="Gene3D" id="3.40.390.10">
    <property type="entry name" value="Collagenase (Catalytic Domain)"/>
    <property type="match status" value="2"/>
</dbReference>
<reference evidence="13 14" key="2">
    <citation type="submission" date="2018-11" db="EMBL/GenBank/DDBJ databases">
        <authorList>
            <consortium name="Pathogen Informatics"/>
        </authorList>
    </citation>
    <scope>NUCLEOTIDE SEQUENCE [LARGE SCALE GENOMIC DNA]</scope>
</reference>
<dbReference type="InterPro" id="IPR041645">
    <property type="entry name" value="ADAMTS_CR_2"/>
</dbReference>
<dbReference type="EMBL" id="UYRS01018951">
    <property type="protein sequence ID" value="VDK41458.1"/>
    <property type="molecule type" value="Genomic_DNA"/>
</dbReference>
<dbReference type="GO" id="GO:0005576">
    <property type="term" value="C:extracellular region"/>
    <property type="evidence" value="ECO:0007669"/>
    <property type="project" value="UniProtKB-SubCell"/>
</dbReference>
<dbReference type="PRINTS" id="PR01857">
    <property type="entry name" value="ADAMTSFAMILY"/>
</dbReference>
<feature type="region of interest" description="Disordered" evidence="10">
    <location>
        <begin position="1"/>
        <end position="22"/>
    </location>
</feature>
<feature type="disulfide bond" evidence="9">
    <location>
        <begin position="325"/>
        <end position="357"/>
    </location>
</feature>
<feature type="disulfide bond" evidence="9">
    <location>
        <begin position="389"/>
        <end position="427"/>
    </location>
</feature>
<name>A0A0R3WDX6_TAEAS</name>
<evidence type="ECO:0000313" key="15">
    <source>
        <dbReference type="WBParaSite" id="TASK_0000898901-mRNA-1"/>
    </source>
</evidence>
<protein>
    <submittedName>
        <fullName evidence="15">ADAM_CR_2 domain-containing protein</fullName>
    </submittedName>
</protein>
<evidence type="ECO:0000313" key="14">
    <source>
        <dbReference type="Proteomes" id="UP000282613"/>
    </source>
</evidence>
<feature type="disulfide bond" evidence="9">
    <location>
        <begin position="400"/>
        <end position="412"/>
    </location>
</feature>
<evidence type="ECO:0000256" key="10">
    <source>
        <dbReference type="SAM" id="MobiDB-lite"/>
    </source>
</evidence>
<gene>
    <name evidence="13" type="ORF">TASK_LOCUS8990</name>
</gene>
<evidence type="ECO:0000256" key="1">
    <source>
        <dbReference type="ARBA" id="ARBA00004613"/>
    </source>
</evidence>
<keyword evidence="3 8" id="KW-0479">Metal-binding</keyword>
<dbReference type="PROSITE" id="PS50092">
    <property type="entry name" value="TSP1"/>
    <property type="match status" value="1"/>
</dbReference>
<dbReference type="Gene3D" id="2.20.100.10">
    <property type="entry name" value="Thrombospondin type-1 (TSP1) repeat"/>
    <property type="match status" value="1"/>
</dbReference>
<feature type="domain" description="ADAMTS/ADAMTS-like cysteine-rich" evidence="12">
    <location>
        <begin position="442"/>
        <end position="526"/>
    </location>
</feature>
<dbReference type="AlphaFoldDB" id="A0A0R3WDX6"/>
<dbReference type="Gene3D" id="3.40.1620.60">
    <property type="match status" value="1"/>
</dbReference>
<dbReference type="WBParaSite" id="TASK_0000898901-mRNA-1">
    <property type="protein sequence ID" value="TASK_0000898901-mRNA-1"/>
    <property type="gene ID" value="TASK_0000898901"/>
</dbReference>
<evidence type="ECO:0000259" key="12">
    <source>
        <dbReference type="Pfam" id="PF19236"/>
    </source>
</evidence>
<feature type="disulfide bond" evidence="9">
    <location>
        <begin position="385"/>
        <end position="422"/>
    </location>
</feature>
<evidence type="ECO:0000256" key="8">
    <source>
        <dbReference type="PIRSR" id="PIRSR613273-2"/>
    </source>
</evidence>
<feature type="binding site" evidence="8">
    <location>
        <position position="271"/>
    </location>
    <ligand>
        <name>Ca(2+)</name>
        <dbReference type="ChEBI" id="CHEBI:29108"/>
        <label>1</label>
    </ligand>
</feature>
<accession>A0A0R3WDX6</accession>
<dbReference type="GO" id="GO:0006508">
    <property type="term" value="P:proteolysis"/>
    <property type="evidence" value="ECO:0007669"/>
    <property type="project" value="TreeGrafter"/>
</dbReference>
<dbReference type="SUPFAM" id="SSF55486">
    <property type="entry name" value="Metalloproteases ('zincins'), catalytic domain"/>
    <property type="match status" value="1"/>
</dbReference>
<organism evidence="15">
    <name type="scientific">Taenia asiatica</name>
    <name type="common">Asian tapeworm</name>
    <dbReference type="NCBI Taxonomy" id="60517"/>
    <lineage>
        <taxon>Eukaryota</taxon>
        <taxon>Metazoa</taxon>
        <taxon>Spiralia</taxon>
        <taxon>Lophotrochozoa</taxon>
        <taxon>Platyhelminthes</taxon>
        <taxon>Cestoda</taxon>
        <taxon>Eucestoda</taxon>
        <taxon>Cyclophyllidea</taxon>
        <taxon>Taeniidae</taxon>
        <taxon>Taenia</taxon>
    </lineage>
</organism>
<keyword evidence="8" id="KW-0106">Calcium</keyword>
<keyword evidence="6 9" id="KW-1015">Disulfide bond</keyword>
<sequence length="735" mass="82018">MSAVSQTALARPQDSHSPRPVAMQARNHWSDARLEAGGALLDMKLPERMLKRPRELHPATMTLSKRNTVVMQSQWKMEKESHTNAEINSNGGDFDRYWDEGMQINMTADESVPTISFNAAEENTIELLVVVTRKMHLMLKGRLTEYLIATFGSVAQNFKHSSLKASVKISIVDIILLDSNFANPNNPPIDLYRLGAKHDFEVGSECGLEEQPGRKRAVQKLSRRNPDADDLTIQRDTIMSGILYFELYPFRWSACSRENIKFFLSRPDSACLRAQNSQRTAFTSKQLTQHMGQHKPGLRFTLNEQCALALRQRGARFCGHSAPVCKQLHCYDVQRGMCLPVEAPWAEGSRCGYKRWCVMGQCLLQGETIPPVDGGWSAWEEWGACSRPCGGGVQFSRRECTSPEPKNGGEHCLGTNVRVRSCNVQNCPESVDLRQQLCDKVGQKLNKHLQAFKPSIGGANACKLVCLDGTKEVAHNESLLDGTPCYAPGTDICIKGRCWQAGCDKVLGSQMKRDNCNVCGGDNSTCYAVNGEFHHTDALALGAKPAGLTVAVHIPQGVTNAYIKKVSRRSTPYSADAYDDFMLCYELASSNCNIVSSIFNKPLVIRFIDQLKTRIRRGETREPFAGAELYYSGSRGKEEIVHIKGQVNKNVNILIRVENKNTELPLPDVEYTYYVSKDASNHLRFDPSSLAEHHYNDPLLRFLRSPRKEAPSEESNEESVEPIPPLGPSKPDHLP</sequence>
<evidence type="ECO:0000313" key="13">
    <source>
        <dbReference type="EMBL" id="VDK41458.1"/>
    </source>
</evidence>
<dbReference type="InterPro" id="IPR024079">
    <property type="entry name" value="MetalloPept_cat_dom_sf"/>
</dbReference>
<evidence type="ECO:0000256" key="4">
    <source>
        <dbReference type="ARBA" id="ARBA00022801"/>
    </source>
</evidence>
<evidence type="ECO:0000256" key="5">
    <source>
        <dbReference type="ARBA" id="ARBA00022833"/>
    </source>
</evidence>
<keyword evidence="7" id="KW-0325">Glycoprotein</keyword>
<dbReference type="Gene3D" id="2.60.120.830">
    <property type="match status" value="1"/>
</dbReference>
<dbReference type="GO" id="GO:0046872">
    <property type="term" value="F:metal ion binding"/>
    <property type="evidence" value="ECO:0007669"/>
    <property type="project" value="UniProtKB-KW"/>
</dbReference>
<dbReference type="PANTHER" id="PTHR13723">
    <property type="entry name" value="ADAMTS A DISINTEGRIN AND METALLOPROTEASE WITH THROMBOSPONDIN MOTIFS PROTEASE"/>
    <property type="match status" value="1"/>
</dbReference>
<dbReference type="InterPro" id="IPR000884">
    <property type="entry name" value="TSP1_rpt"/>
</dbReference>
<comment type="subcellular location">
    <subcellularLocation>
        <location evidence="1">Secreted</location>
    </subcellularLocation>
</comment>
<dbReference type="GO" id="GO:0031012">
    <property type="term" value="C:extracellular matrix"/>
    <property type="evidence" value="ECO:0007669"/>
    <property type="project" value="TreeGrafter"/>
</dbReference>
<dbReference type="PANTHER" id="PTHR13723:SF281">
    <property type="entry name" value="PAPILIN"/>
    <property type="match status" value="1"/>
</dbReference>
<evidence type="ECO:0000259" key="11">
    <source>
        <dbReference type="Pfam" id="PF17771"/>
    </source>
</evidence>
<keyword evidence="5" id="KW-0862">Zinc</keyword>
<dbReference type="InterPro" id="IPR013273">
    <property type="entry name" value="ADAMTS/ADAMTS-like"/>
</dbReference>
<reference evidence="15" key="1">
    <citation type="submission" date="2017-02" db="UniProtKB">
        <authorList>
            <consortium name="WormBaseParasite"/>
        </authorList>
    </citation>
    <scope>IDENTIFICATION</scope>
</reference>
<feature type="disulfide bond" evidence="9">
    <location>
        <begin position="318"/>
        <end position="338"/>
    </location>
</feature>
<evidence type="ECO:0000256" key="9">
    <source>
        <dbReference type="PIRSR" id="PIRSR613273-3"/>
    </source>
</evidence>